<evidence type="ECO:0000313" key="6">
    <source>
        <dbReference type="Proteomes" id="UP001161247"/>
    </source>
</evidence>
<keyword evidence="1" id="KW-0805">Transcription regulation</keyword>
<evidence type="ECO:0000256" key="2">
    <source>
        <dbReference type="ARBA" id="ARBA00023163"/>
    </source>
</evidence>
<evidence type="ECO:0000256" key="3">
    <source>
        <dbReference type="PROSITE-ProRule" id="PRU01191"/>
    </source>
</evidence>
<dbReference type="Pfam" id="PF03514">
    <property type="entry name" value="GRAS"/>
    <property type="match status" value="1"/>
</dbReference>
<feature type="region of interest" description="Disordered" evidence="4">
    <location>
        <begin position="44"/>
        <end position="64"/>
    </location>
</feature>
<reference evidence="5" key="1">
    <citation type="submission" date="2023-03" db="EMBL/GenBank/DDBJ databases">
        <authorList>
            <person name="Julca I."/>
        </authorList>
    </citation>
    <scope>NUCLEOTIDE SEQUENCE</scope>
</reference>
<feature type="region of interest" description="SAW" evidence="3">
    <location>
        <begin position="653"/>
        <end position="728"/>
    </location>
</feature>
<feature type="short sequence motif" description="VHIID" evidence="3">
    <location>
        <begin position="455"/>
        <end position="459"/>
    </location>
</feature>
<dbReference type="AlphaFoldDB" id="A0AAV1DM54"/>
<dbReference type="PROSITE" id="PS50985">
    <property type="entry name" value="GRAS"/>
    <property type="match status" value="1"/>
</dbReference>
<comment type="caution">
    <text evidence="3">Lacks conserved residue(s) required for the propagation of feature annotation.</text>
</comment>
<evidence type="ECO:0000313" key="5">
    <source>
        <dbReference type="EMBL" id="CAI9108126.1"/>
    </source>
</evidence>
<feature type="compositionally biased region" description="Basic and acidic residues" evidence="4">
    <location>
        <begin position="310"/>
        <end position="320"/>
    </location>
</feature>
<feature type="region of interest" description="Disordered" evidence="4">
    <location>
        <begin position="215"/>
        <end position="340"/>
    </location>
</feature>
<evidence type="ECO:0000256" key="4">
    <source>
        <dbReference type="SAM" id="MobiDB-lite"/>
    </source>
</evidence>
<name>A0AAV1DM54_OLDCO</name>
<proteinExistence type="inferred from homology"/>
<gene>
    <name evidence="5" type="ORF">OLC1_LOCUS16266</name>
</gene>
<dbReference type="InterPro" id="IPR005202">
    <property type="entry name" value="TF_GRAS"/>
</dbReference>
<dbReference type="PANTHER" id="PTHR31636">
    <property type="entry name" value="OSJNBA0084A10.13 PROTEIN-RELATED"/>
    <property type="match status" value="1"/>
</dbReference>
<keyword evidence="6" id="KW-1185">Reference proteome</keyword>
<evidence type="ECO:0000256" key="1">
    <source>
        <dbReference type="ARBA" id="ARBA00023015"/>
    </source>
</evidence>
<accession>A0AAV1DM54</accession>
<feature type="region of interest" description="Leucine repeat II (LRII)" evidence="3">
    <location>
        <begin position="505"/>
        <end position="537"/>
    </location>
</feature>
<feature type="region of interest" description="Leucine repeat I (LRI)" evidence="3">
    <location>
        <begin position="345"/>
        <end position="405"/>
    </location>
</feature>
<organism evidence="5 6">
    <name type="scientific">Oldenlandia corymbosa var. corymbosa</name>
    <dbReference type="NCBI Taxonomy" id="529605"/>
    <lineage>
        <taxon>Eukaryota</taxon>
        <taxon>Viridiplantae</taxon>
        <taxon>Streptophyta</taxon>
        <taxon>Embryophyta</taxon>
        <taxon>Tracheophyta</taxon>
        <taxon>Spermatophyta</taxon>
        <taxon>Magnoliopsida</taxon>
        <taxon>eudicotyledons</taxon>
        <taxon>Gunneridae</taxon>
        <taxon>Pentapetalae</taxon>
        <taxon>asterids</taxon>
        <taxon>lamiids</taxon>
        <taxon>Gentianales</taxon>
        <taxon>Rubiaceae</taxon>
        <taxon>Rubioideae</taxon>
        <taxon>Spermacoceae</taxon>
        <taxon>Hedyotis-Oldenlandia complex</taxon>
        <taxon>Oldenlandia</taxon>
    </lineage>
</organism>
<comment type="similarity">
    <text evidence="3">Belongs to the GRAS family.</text>
</comment>
<sequence>MDVFFRGLSSFSGNGLHHHHQQQFDSTRNGGGCQFDQYHLFNTHANNNGGGESSDNSQNDDSPVGEDYFDGVFKYLQQMLMEEEDDLSDKPCMFQDILALQAAEKSFYEALNPPPPPERIPPATPTPAPTASITTNSTVFGIHCLNSPADDFAEICPPVLHQIHSQLPHFLPYCGPPPTCSSSDVSVHFDSYLIDGQHPSLSSNKNSPVVCLSKAVPSGESNSSSSNESSCSSSRQENNKSNNHLHRSRENNDDDPGEENGRCSKQFARCNQEETDQEEQNREGYDNALLCPGRNPNFYGESGDAPGEFSSEKEGLKKPEYVPPTTAKRGRPKAGSKRQNIREVVDLRDVLTRCAHSAANFDNYGANELLKKIRQHSSPYGDPTERLAHCFGNALEARITGMGTALYTSFTSKRASAFDVLRAYQAYLRICPFQRMSNIFANKNIAKTIGDAARVHVIDFGILYGFQWPCLLHGISLRPGGPPKLKITGIDLPQPGFRPAERIEETGRRLASYAKRFNVPFEFHAIAKRWETITEDDLMIDRDGNETLIVNCVYRMRNVPDEVITTIQGNGNPGLSPRDCVLNLIRRLNPAVFVHGILNGTYNAPFFETRFKEAMYHFSSFFDMFEATLPREDPDRMMFEKEVMGREVMNVVACEGSERIERPDSYKKWSVRNSRAGFRPMPLDAEIMREVKIKTKMGYHKEFLVDECNNWILQGWKGRVHYALSCWKPSENTK</sequence>
<protein>
    <submittedName>
        <fullName evidence="5">OLC1v1007654C1</fullName>
    </submittedName>
</protein>
<feature type="compositionally biased region" description="Low complexity" evidence="4">
    <location>
        <begin position="218"/>
        <end position="241"/>
    </location>
</feature>
<dbReference type="EMBL" id="OX459122">
    <property type="protein sequence ID" value="CAI9108126.1"/>
    <property type="molecule type" value="Genomic_DNA"/>
</dbReference>
<feature type="compositionally biased region" description="Low complexity" evidence="4">
    <location>
        <begin position="53"/>
        <end position="62"/>
    </location>
</feature>
<feature type="region of interest" description="VHIID" evidence="3">
    <location>
        <begin position="424"/>
        <end position="489"/>
    </location>
</feature>
<dbReference type="Proteomes" id="UP001161247">
    <property type="component" value="Chromosome 5"/>
</dbReference>
<keyword evidence="2" id="KW-0804">Transcription</keyword>